<name>A0A3E2DKL8_9ACTN</name>
<dbReference type="AlphaFoldDB" id="A0A3E2DKL8"/>
<dbReference type="Pfam" id="PF19803">
    <property type="entry name" value="DUF6286"/>
    <property type="match status" value="1"/>
</dbReference>
<protein>
    <recommendedName>
        <fullName evidence="2">DUF6286 domain-containing protein</fullName>
    </recommendedName>
</protein>
<gene>
    <name evidence="3" type="ORF">CHT91_03905</name>
</gene>
<sequence length="184" mass="20264">MSHQYMSPPLVRRPSRTTPVTILGVLLVAAGVVAIIAAIHRLQHGSLPQWLGWGRGHMTTASWLNDTALTVAIVIGVIALMLVIWAFKPGRTSGVFLKPAEGAPDDREIVMDNSDLTGWLSRWLDEEDGVASSSVKRRGNALKIDVETDVNDPEVMREQLTRRIADRVDSLGLEQSPNVKVRLR</sequence>
<keyword evidence="1" id="KW-0812">Transmembrane</keyword>
<dbReference type="EMBL" id="NOWI01000003">
    <property type="protein sequence ID" value="RFT45957.1"/>
    <property type="molecule type" value="Genomic_DNA"/>
</dbReference>
<dbReference type="RefSeq" id="WP_117188868.1">
    <property type="nucleotide sequence ID" value="NZ_JAQDJS010000009.1"/>
</dbReference>
<feature type="transmembrane region" description="Helical" evidence="1">
    <location>
        <begin position="68"/>
        <end position="87"/>
    </location>
</feature>
<evidence type="ECO:0000313" key="4">
    <source>
        <dbReference type="Proteomes" id="UP000259211"/>
    </source>
</evidence>
<dbReference type="Proteomes" id="UP000259211">
    <property type="component" value="Unassembled WGS sequence"/>
</dbReference>
<organism evidence="3 4">
    <name type="scientific">Cutibacterium avidum</name>
    <dbReference type="NCBI Taxonomy" id="33010"/>
    <lineage>
        <taxon>Bacteria</taxon>
        <taxon>Bacillati</taxon>
        <taxon>Actinomycetota</taxon>
        <taxon>Actinomycetes</taxon>
        <taxon>Propionibacteriales</taxon>
        <taxon>Propionibacteriaceae</taxon>
        <taxon>Cutibacterium</taxon>
    </lineage>
</organism>
<evidence type="ECO:0000259" key="2">
    <source>
        <dbReference type="Pfam" id="PF19803"/>
    </source>
</evidence>
<comment type="caution">
    <text evidence="3">The sequence shown here is derived from an EMBL/GenBank/DDBJ whole genome shotgun (WGS) entry which is preliminary data.</text>
</comment>
<dbReference type="InterPro" id="IPR046253">
    <property type="entry name" value="DUF6286"/>
</dbReference>
<evidence type="ECO:0000256" key="1">
    <source>
        <dbReference type="SAM" id="Phobius"/>
    </source>
</evidence>
<reference evidence="3 4" key="1">
    <citation type="submission" date="2017-07" db="EMBL/GenBank/DDBJ databases">
        <authorList>
            <person name="Sun Z.S."/>
            <person name="Albrecht U."/>
            <person name="Echele G."/>
            <person name="Lee C.C."/>
        </authorList>
    </citation>
    <scope>NUCLEOTIDE SEQUENCE [LARGE SCALE GENOMIC DNA]</scope>
    <source>
        <strain evidence="3 4">P16-029</strain>
    </source>
</reference>
<feature type="transmembrane region" description="Helical" evidence="1">
    <location>
        <begin position="20"/>
        <end position="40"/>
    </location>
</feature>
<proteinExistence type="predicted"/>
<accession>A0A3E2DKL8</accession>
<evidence type="ECO:0000313" key="3">
    <source>
        <dbReference type="EMBL" id="RFT45957.1"/>
    </source>
</evidence>
<feature type="domain" description="DUF6286" evidence="2">
    <location>
        <begin position="77"/>
        <end position="184"/>
    </location>
</feature>
<keyword evidence="1" id="KW-1133">Transmembrane helix</keyword>
<keyword evidence="1" id="KW-0472">Membrane</keyword>